<dbReference type="InterPro" id="IPR036259">
    <property type="entry name" value="MFS_trans_sf"/>
</dbReference>
<dbReference type="CDD" id="cd17320">
    <property type="entry name" value="MFS_MdfA_MDR_like"/>
    <property type="match status" value="1"/>
</dbReference>
<dbReference type="PROSITE" id="PS50850">
    <property type="entry name" value="MFS"/>
    <property type="match status" value="1"/>
</dbReference>
<feature type="transmembrane region" description="Helical" evidence="8">
    <location>
        <begin position="105"/>
        <end position="125"/>
    </location>
</feature>
<dbReference type="PANTHER" id="PTHR23502:SF132">
    <property type="entry name" value="POLYAMINE TRANSPORTER 2-RELATED"/>
    <property type="match status" value="1"/>
</dbReference>
<dbReference type="NCBIfam" id="TIGR00710">
    <property type="entry name" value="efflux_Bcr_CflA"/>
    <property type="match status" value="1"/>
</dbReference>
<evidence type="ECO:0000259" key="9">
    <source>
        <dbReference type="PROSITE" id="PS50850"/>
    </source>
</evidence>
<keyword evidence="8" id="KW-0997">Cell inner membrane</keyword>
<dbReference type="Gene3D" id="1.20.1720.10">
    <property type="entry name" value="Multidrug resistance protein D"/>
    <property type="match status" value="1"/>
</dbReference>
<gene>
    <name evidence="10" type="ORF">V4C55_07025</name>
</gene>
<comment type="similarity">
    <text evidence="2 8">Belongs to the major facilitator superfamily. Bcr/CmlA family.</text>
</comment>
<keyword evidence="7 8" id="KW-0472">Membrane</keyword>
<evidence type="ECO:0000256" key="3">
    <source>
        <dbReference type="ARBA" id="ARBA00022448"/>
    </source>
</evidence>
<evidence type="ECO:0000256" key="4">
    <source>
        <dbReference type="ARBA" id="ARBA00022475"/>
    </source>
</evidence>
<sequence>MKKHESIFFTLFLGALSAIAPLSIDMGLPGIPAIEATFSDAGSRGSMTLSLFLVGFSAAPLFIGPLSDRFGRRIALIAGLSFFSAAAICSAFAPSFTTLLLARFVQGAAGGAIATLPVVMVRDVLEGPSARAKLSQIVAILGIAPIVAPLIGAAILAIGSWRSIYLAQALVGVVELFIAATWLEETHPRERRRSLGIRVLLDGYRTILSDGSFTRYGLVYTFSFTCMFSYISTSPAVFMSTFALSDRWFSVLFSITSAGVMAGALLSARLSRRFHKHETVVAAGLGCMVLSTIALVTIASLGLSSAYEIAALATIVMLTFGAIAGPCNHAALSDLGHVAGSAAGLMRCFQMLSAGIASALGATLAASIDHVYVMVGLMLGAAMLAGLAFVVPLRPLRRQEQMRL</sequence>
<dbReference type="InterPro" id="IPR020846">
    <property type="entry name" value="MFS_dom"/>
</dbReference>
<dbReference type="PANTHER" id="PTHR23502">
    <property type="entry name" value="MAJOR FACILITATOR SUPERFAMILY"/>
    <property type="match status" value="1"/>
</dbReference>
<feature type="transmembrane region" description="Helical" evidence="8">
    <location>
        <begin position="248"/>
        <end position="268"/>
    </location>
</feature>
<reference evidence="10 11" key="1">
    <citation type="submission" date="2024-01" db="EMBL/GenBank/DDBJ databases">
        <title>The diversity of rhizobia nodulating Mimosa spp. in eleven states of Brazil covering several biomes is determined by host plant, location, and edaphic factors.</title>
        <authorList>
            <person name="Rouws L."/>
            <person name="Barauna A."/>
            <person name="Beukes C."/>
            <person name="De Faria S.M."/>
            <person name="Gross E."/>
            <person name="Dos Reis Junior F.B."/>
            <person name="Simon M."/>
            <person name="Maluk M."/>
            <person name="Odee D.W."/>
            <person name="Kenicer G."/>
            <person name="Young J.P.W."/>
            <person name="Reis V.M."/>
            <person name="Zilli J."/>
            <person name="James E.K."/>
        </authorList>
    </citation>
    <scope>NUCLEOTIDE SEQUENCE [LARGE SCALE GENOMIC DNA]</scope>
    <source>
        <strain evidence="10 11">JPY77</strain>
    </source>
</reference>
<evidence type="ECO:0000256" key="1">
    <source>
        <dbReference type="ARBA" id="ARBA00004651"/>
    </source>
</evidence>
<accession>A0ABU9Q7R5</accession>
<evidence type="ECO:0000313" key="10">
    <source>
        <dbReference type="EMBL" id="MEM5285452.1"/>
    </source>
</evidence>
<keyword evidence="5 8" id="KW-0812">Transmembrane</keyword>
<feature type="transmembrane region" description="Helical" evidence="8">
    <location>
        <begin position="371"/>
        <end position="393"/>
    </location>
</feature>
<feature type="transmembrane region" description="Helical" evidence="8">
    <location>
        <begin position="137"/>
        <end position="158"/>
    </location>
</feature>
<organism evidence="10 11">
    <name type="scientific">Paraburkholderia sabiae</name>
    <dbReference type="NCBI Taxonomy" id="273251"/>
    <lineage>
        <taxon>Bacteria</taxon>
        <taxon>Pseudomonadati</taxon>
        <taxon>Pseudomonadota</taxon>
        <taxon>Betaproteobacteria</taxon>
        <taxon>Burkholderiales</taxon>
        <taxon>Burkholderiaceae</taxon>
        <taxon>Paraburkholderia</taxon>
    </lineage>
</organism>
<evidence type="ECO:0000256" key="8">
    <source>
        <dbReference type="RuleBase" id="RU365088"/>
    </source>
</evidence>
<keyword evidence="6 8" id="KW-1133">Transmembrane helix</keyword>
<feature type="transmembrane region" description="Helical" evidence="8">
    <location>
        <begin position="309"/>
        <end position="332"/>
    </location>
</feature>
<feature type="transmembrane region" description="Helical" evidence="8">
    <location>
        <begin position="344"/>
        <end position="365"/>
    </location>
</feature>
<feature type="transmembrane region" description="Helical" evidence="8">
    <location>
        <begin position="74"/>
        <end position="93"/>
    </location>
</feature>
<evidence type="ECO:0000256" key="2">
    <source>
        <dbReference type="ARBA" id="ARBA00006236"/>
    </source>
</evidence>
<comment type="subcellular location">
    <subcellularLocation>
        <location evidence="8">Cell inner membrane</location>
        <topology evidence="8">Multi-pass membrane protein</topology>
    </subcellularLocation>
    <subcellularLocation>
        <location evidence="1">Cell membrane</location>
        <topology evidence="1">Multi-pass membrane protein</topology>
    </subcellularLocation>
</comment>
<comment type="caution">
    <text evidence="8">Lacks conserved residue(s) required for the propagation of feature annotation.</text>
</comment>
<comment type="caution">
    <text evidence="10">The sequence shown here is derived from an EMBL/GenBank/DDBJ whole genome shotgun (WGS) entry which is preliminary data.</text>
</comment>
<feature type="domain" description="Major facilitator superfamily (MFS) profile" evidence="9">
    <location>
        <begin position="7"/>
        <end position="398"/>
    </location>
</feature>
<keyword evidence="11" id="KW-1185">Reference proteome</keyword>
<feature type="transmembrane region" description="Helical" evidence="8">
    <location>
        <begin position="218"/>
        <end position="242"/>
    </location>
</feature>
<dbReference type="InterPro" id="IPR005829">
    <property type="entry name" value="Sugar_transporter_CS"/>
</dbReference>
<dbReference type="EMBL" id="JAZHGC010000005">
    <property type="protein sequence ID" value="MEM5285452.1"/>
    <property type="molecule type" value="Genomic_DNA"/>
</dbReference>
<feature type="transmembrane region" description="Helical" evidence="8">
    <location>
        <begin position="280"/>
        <end position="303"/>
    </location>
</feature>
<dbReference type="InterPro" id="IPR004812">
    <property type="entry name" value="Efflux_drug-R_Bcr/CmlA"/>
</dbReference>
<feature type="transmembrane region" description="Helical" evidence="8">
    <location>
        <begin position="46"/>
        <end position="67"/>
    </location>
</feature>
<keyword evidence="3 8" id="KW-0813">Transport</keyword>
<evidence type="ECO:0000313" key="11">
    <source>
        <dbReference type="Proteomes" id="UP001494588"/>
    </source>
</evidence>
<dbReference type="SUPFAM" id="SSF103473">
    <property type="entry name" value="MFS general substrate transporter"/>
    <property type="match status" value="1"/>
</dbReference>
<evidence type="ECO:0000256" key="7">
    <source>
        <dbReference type="ARBA" id="ARBA00023136"/>
    </source>
</evidence>
<evidence type="ECO:0000256" key="6">
    <source>
        <dbReference type="ARBA" id="ARBA00022989"/>
    </source>
</evidence>
<evidence type="ECO:0000256" key="5">
    <source>
        <dbReference type="ARBA" id="ARBA00022692"/>
    </source>
</evidence>
<dbReference type="PROSITE" id="PS00216">
    <property type="entry name" value="SUGAR_TRANSPORT_1"/>
    <property type="match status" value="1"/>
</dbReference>
<dbReference type="RefSeq" id="WP_201649767.1">
    <property type="nucleotide sequence ID" value="NZ_CAJHCS010000006.1"/>
</dbReference>
<keyword evidence="4" id="KW-1003">Cell membrane</keyword>
<dbReference type="InterPro" id="IPR011701">
    <property type="entry name" value="MFS"/>
</dbReference>
<dbReference type="Pfam" id="PF07690">
    <property type="entry name" value="MFS_1"/>
    <property type="match status" value="1"/>
</dbReference>
<name>A0ABU9Q7R5_9BURK</name>
<dbReference type="Proteomes" id="UP001494588">
    <property type="component" value="Unassembled WGS sequence"/>
</dbReference>
<proteinExistence type="inferred from homology"/>
<protein>
    <recommendedName>
        <fullName evidence="8">Bcr/CflA family efflux transporter</fullName>
    </recommendedName>
</protein>
<feature type="transmembrane region" description="Helical" evidence="8">
    <location>
        <begin position="164"/>
        <end position="183"/>
    </location>
</feature>